<keyword evidence="3" id="KW-1185">Reference proteome</keyword>
<protein>
    <recommendedName>
        <fullName evidence="4">DUF320 domain-containing protein</fullName>
    </recommendedName>
</protein>
<dbReference type="RefSeq" id="WP_136533731.1">
    <property type="nucleotide sequence ID" value="NZ_STGY01000025.1"/>
</dbReference>
<accession>A0A4S8QD53</accession>
<comment type="caution">
    <text evidence="2">The sequence shown here is derived from an EMBL/GenBank/DDBJ whole genome shotgun (WGS) entry which is preliminary data.</text>
</comment>
<evidence type="ECO:0000313" key="3">
    <source>
        <dbReference type="Proteomes" id="UP000308760"/>
    </source>
</evidence>
<feature type="chain" id="PRO_5039299111" description="DUF320 domain-containing protein" evidence="1">
    <location>
        <begin position="34"/>
        <end position="76"/>
    </location>
</feature>
<name>A0A4S8QD53_9ACTN</name>
<evidence type="ECO:0000256" key="1">
    <source>
        <dbReference type="SAM" id="SignalP"/>
    </source>
</evidence>
<organism evidence="2 3">
    <name type="scientific">Glycomyces buryatensis</name>
    <dbReference type="NCBI Taxonomy" id="2570927"/>
    <lineage>
        <taxon>Bacteria</taxon>
        <taxon>Bacillati</taxon>
        <taxon>Actinomycetota</taxon>
        <taxon>Actinomycetes</taxon>
        <taxon>Glycomycetales</taxon>
        <taxon>Glycomycetaceae</taxon>
        <taxon>Glycomyces</taxon>
    </lineage>
</organism>
<sequence length="76" mass="7190">MKPVRLLKRLTALFAAGLIAFGIVAATSSAASAGNSADVGSGAPSNSADVGSIDTLDNSADVGSVVAALGNSADVG</sequence>
<keyword evidence="1" id="KW-0732">Signal</keyword>
<feature type="signal peptide" evidence="1">
    <location>
        <begin position="1"/>
        <end position="33"/>
    </location>
</feature>
<reference evidence="3" key="1">
    <citation type="submission" date="2019-04" db="EMBL/GenBank/DDBJ databases">
        <title>Nocardioides xinjiangensis sp. nov.</title>
        <authorList>
            <person name="Liu S."/>
        </authorList>
    </citation>
    <scope>NUCLEOTIDE SEQUENCE [LARGE SCALE GENOMIC DNA]</scope>
    <source>
        <strain evidence="3">18</strain>
    </source>
</reference>
<proteinExistence type="predicted"/>
<dbReference type="AlphaFoldDB" id="A0A4S8QD53"/>
<dbReference type="EMBL" id="STGY01000025">
    <property type="protein sequence ID" value="THV42298.1"/>
    <property type="molecule type" value="Genomic_DNA"/>
</dbReference>
<reference evidence="2 3" key="2">
    <citation type="submission" date="2019-05" db="EMBL/GenBank/DDBJ databases">
        <title>Glycomyces buryatensis sp. nov.</title>
        <authorList>
            <person name="Nikitina E."/>
        </authorList>
    </citation>
    <scope>NUCLEOTIDE SEQUENCE [LARGE SCALE GENOMIC DNA]</scope>
    <source>
        <strain evidence="2 3">18</strain>
    </source>
</reference>
<evidence type="ECO:0000313" key="2">
    <source>
        <dbReference type="EMBL" id="THV42298.1"/>
    </source>
</evidence>
<evidence type="ECO:0008006" key="4">
    <source>
        <dbReference type="Google" id="ProtNLM"/>
    </source>
</evidence>
<gene>
    <name evidence="2" type="ORF">FAB82_06460</name>
</gene>
<dbReference type="Proteomes" id="UP000308760">
    <property type="component" value="Unassembled WGS sequence"/>
</dbReference>